<reference evidence="8" key="1">
    <citation type="journal article" date="2019" name="Int. J. Syst. Evol. Microbiol.">
        <title>The Global Catalogue of Microorganisms (GCM) 10K type strain sequencing project: providing services to taxonomists for standard genome sequencing and annotation.</title>
        <authorList>
            <consortium name="The Broad Institute Genomics Platform"/>
            <consortium name="The Broad Institute Genome Sequencing Center for Infectious Disease"/>
            <person name="Wu L."/>
            <person name="Ma J."/>
        </authorList>
    </citation>
    <scope>NUCLEOTIDE SEQUENCE [LARGE SCALE GENOMIC DNA]</scope>
    <source>
        <strain evidence="8">JCM 18459</strain>
    </source>
</reference>
<dbReference type="InterPro" id="IPR020846">
    <property type="entry name" value="MFS_dom"/>
</dbReference>
<evidence type="ECO:0000256" key="2">
    <source>
        <dbReference type="ARBA" id="ARBA00022692"/>
    </source>
</evidence>
<feature type="transmembrane region" description="Helical" evidence="5">
    <location>
        <begin position="212"/>
        <end position="238"/>
    </location>
</feature>
<feature type="transmembrane region" description="Helical" evidence="5">
    <location>
        <begin position="171"/>
        <end position="192"/>
    </location>
</feature>
<feature type="transmembrane region" description="Helical" evidence="5">
    <location>
        <begin position="106"/>
        <end position="126"/>
    </location>
</feature>
<dbReference type="SUPFAM" id="SSF103473">
    <property type="entry name" value="MFS general substrate transporter"/>
    <property type="match status" value="1"/>
</dbReference>
<keyword evidence="8" id="KW-1185">Reference proteome</keyword>
<dbReference type="InterPro" id="IPR052952">
    <property type="entry name" value="MFS-Transporter"/>
</dbReference>
<dbReference type="Gene3D" id="1.20.1250.20">
    <property type="entry name" value="MFS general substrate transporter like domains"/>
    <property type="match status" value="2"/>
</dbReference>
<dbReference type="PANTHER" id="PTHR23527:SF1">
    <property type="entry name" value="BLL3282 PROTEIN"/>
    <property type="match status" value="1"/>
</dbReference>
<proteinExistence type="predicted"/>
<dbReference type="Pfam" id="PF07690">
    <property type="entry name" value="MFS_1"/>
    <property type="match status" value="1"/>
</dbReference>
<feature type="transmembrane region" description="Helical" evidence="5">
    <location>
        <begin position="374"/>
        <end position="394"/>
    </location>
</feature>
<feature type="transmembrane region" description="Helical" evidence="5">
    <location>
        <begin position="283"/>
        <end position="301"/>
    </location>
</feature>
<evidence type="ECO:0000256" key="1">
    <source>
        <dbReference type="ARBA" id="ARBA00004651"/>
    </source>
</evidence>
<feature type="transmembrane region" description="Helical" evidence="5">
    <location>
        <begin position="49"/>
        <end position="74"/>
    </location>
</feature>
<dbReference type="PANTHER" id="PTHR23527">
    <property type="entry name" value="BLL3282 PROTEIN"/>
    <property type="match status" value="1"/>
</dbReference>
<protein>
    <submittedName>
        <fullName evidence="7">MFS transporter</fullName>
    </submittedName>
</protein>
<dbReference type="PROSITE" id="PS50850">
    <property type="entry name" value="MFS"/>
    <property type="match status" value="1"/>
</dbReference>
<accession>A0ABP9QAC4</accession>
<comment type="subcellular location">
    <subcellularLocation>
        <location evidence="1">Cell membrane</location>
        <topology evidence="1">Multi-pass membrane protein</topology>
    </subcellularLocation>
</comment>
<dbReference type="RefSeq" id="WP_345464091.1">
    <property type="nucleotide sequence ID" value="NZ_BAABKG010000007.1"/>
</dbReference>
<feature type="transmembrane region" description="Helical" evidence="5">
    <location>
        <begin position="244"/>
        <end position="262"/>
    </location>
</feature>
<dbReference type="InterPro" id="IPR036259">
    <property type="entry name" value="MFS_trans_sf"/>
</dbReference>
<keyword evidence="4 5" id="KW-0472">Membrane</keyword>
<dbReference type="Proteomes" id="UP001500221">
    <property type="component" value="Unassembled WGS sequence"/>
</dbReference>
<keyword evidence="2 5" id="KW-0812">Transmembrane</keyword>
<evidence type="ECO:0000313" key="7">
    <source>
        <dbReference type="EMBL" id="GAA5156324.1"/>
    </source>
</evidence>
<feature type="transmembrane region" description="Helical" evidence="5">
    <location>
        <begin position="81"/>
        <end position="100"/>
    </location>
</feature>
<name>A0ABP9QAC4_9ACTN</name>
<keyword evidence="3 5" id="KW-1133">Transmembrane helix</keyword>
<sequence>MTSTLPDVGGRRRAAMLAAGTVAQSGSAVTVHGAPFLIPALRDDYGLSLAGAGVVAAAPTFGLVLTLVAWGLVTDRRGERFALLASLSLTVAAGVLAAVLGTTPAALAVLLFLAGAASGGTNAASGRIVVGWFPPLRRGLAMGVRQMAQPAGVGLAALTIPAISTTTGVRAALVVPLVVGTAALLAVAVVVLDPPRPDRTPERSASPYRSSYLPRIHVASALLVVPQFAVWTFALVWLVDDRGWSPAAAGTLVAVAQLLGALGRIAAGQLSDAVRSRLRPLQWVALSGAGVMAALGIAAGAGSAVAVPLVVVAAVVTVAYNGLAYTAVAERAGPFWSGRAMGLQNTGQYLVATAVPPLGGLAVTHAGYAWTFALAGAFAVGACLLVPAGDEALLGQ</sequence>
<organism evidence="7 8">
    <name type="scientific">Nocardioides marinquilinus</name>
    <dbReference type="NCBI Taxonomy" id="1210400"/>
    <lineage>
        <taxon>Bacteria</taxon>
        <taxon>Bacillati</taxon>
        <taxon>Actinomycetota</taxon>
        <taxon>Actinomycetes</taxon>
        <taxon>Propionibacteriales</taxon>
        <taxon>Nocardioidaceae</taxon>
        <taxon>Nocardioides</taxon>
    </lineage>
</organism>
<feature type="transmembrane region" description="Helical" evidence="5">
    <location>
        <begin position="307"/>
        <end position="328"/>
    </location>
</feature>
<evidence type="ECO:0000256" key="5">
    <source>
        <dbReference type="SAM" id="Phobius"/>
    </source>
</evidence>
<feature type="domain" description="Major facilitator superfamily (MFS) profile" evidence="6">
    <location>
        <begin position="13"/>
        <end position="394"/>
    </location>
</feature>
<evidence type="ECO:0000259" key="6">
    <source>
        <dbReference type="PROSITE" id="PS50850"/>
    </source>
</evidence>
<dbReference type="InterPro" id="IPR011701">
    <property type="entry name" value="MFS"/>
</dbReference>
<evidence type="ECO:0000256" key="4">
    <source>
        <dbReference type="ARBA" id="ARBA00023136"/>
    </source>
</evidence>
<dbReference type="EMBL" id="BAABKG010000007">
    <property type="protein sequence ID" value="GAA5156324.1"/>
    <property type="molecule type" value="Genomic_DNA"/>
</dbReference>
<evidence type="ECO:0000256" key="3">
    <source>
        <dbReference type="ARBA" id="ARBA00022989"/>
    </source>
</evidence>
<gene>
    <name evidence="7" type="ORF">GCM10023340_43830</name>
</gene>
<comment type="caution">
    <text evidence="7">The sequence shown here is derived from an EMBL/GenBank/DDBJ whole genome shotgun (WGS) entry which is preliminary data.</text>
</comment>
<evidence type="ECO:0000313" key="8">
    <source>
        <dbReference type="Proteomes" id="UP001500221"/>
    </source>
</evidence>